<feature type="domain" description="RNA polymerase sigma-70 region 4" evidence="7">
    <location>
        <begin position="182"/>
        <end position="229"/>
    </location>
</feature>
<evidence type="ECO:0000256" key="3">
    <source>
        <dbReference type="ARBA" id="ARBA00023125"/>
    </source>
</evidence>
<evidence type="ECO:0000256" key="5">
    <source>
        <dbReference type="SAM" id="Coils"/>
    </source>
</evidence>
<dbReference type="InterPro" id="IPR013325">
    <property type="entry name" value="RNA_pol_sigma_r2"/>
</dbReference>
<gene>
    <name evidence="8" type="ORF">SAMN03080599_02974</name>
</gene>
<dbReference type="EMBL" id="FMWL01000022">
    <property type="protein sequence ID" value="SCZ81734.1"/>
    <property type="molecule type" value="Genomic_DNA"/>
</dbReference>
<dbReference type="PRINTS" id="PR00046">
    <property type="entry name" value="SIGMA70FCT"/>
</dbReference>
<evidence type="ECO:0000313" key="8">
    <source>
        <dbReference type="EMBL" id="SCZ81734.1"/>
    </source>
</evidence>
<dbReference type="SUPFAM" id="SSF88946">
    <property type="entry name" value="Sigma2 domain of RNA polymerase sigma factors"/>
    <property type="match status" value="1"/>
</dbReference>
<dbReference type="Proteomes" id="UP000199208">
    <property type="component" value="Unassembled WGS sequence"/>
</dbReference>
<dbReference type="STRING" id="1120920.SAMN03080599_02974"/>
<dbReference type="Pfam" id="PF04542">
    <property type="entry name" value="Sigma70_r2"/>
    <property type="match status" value="1"/>
</dbReference>
<dbReference type="OrthoDB" id="2111981at2"/>
<protein>
    <submittedName>
        <fullName evidence="8">RNA polymerase sigma-B factor</fullName>
    </submittedName>
</protein>
<dbReference type="GO" id="GO:0016987">
    <property type="term" value="F:sigma factor activity"/>
    <property type="evidence" value="ECO:0007669"/>
    <property type="project" value="UniProtKB-KW"/>
</dbReference>
<proteinExistence type="predicted"/>
<name>A0A1G5S5W7_9FIRM</name>
<dbReference type="InterPro" id="IPR014284">
    <property type="entry name" value="RNA_pol_sigma-70_dom"/>
</dbReference>
<organism evidence="8 9">
    <name type="scientific">Acidaminobacter hydrogenoformans DSM 2784</name>
    <dbReference type="NCBI Taxonomy" id="1120920"/>
    <lineage>
        <taxon>Bacteria</taxon>
        <taxon>Bacillati</taxon>
        <taxon>Bacillota</taxon>
        <taxon>Clostridia</taxon>
        <taxon>Peptostreptococcales</taxon>
        <taxon>Acidaminobacteraceae</taxon>
        <taxon>Acidaminobacter</taxon>
    </lineage>
</organism>
<dbReference type="CDD" id="cd06171">
    <property type="entry name" value="Sigma70_r4"/>
    <property type="match status" value="1"/>
</dbReference>
<dbReference type="AlphaFoldDB" id="A0A1G5S5W7"/>
<accession>A0A1G5S5W7</accession>
<feature type="domain" description="RNA polymerase sigma-70 region 2" evidence="6">
    <location>
        <begin position="34"/>
        <end position="96"/>
    </location>
</feature>
<reference evidence="8 9" key="1">
    <citation type="submission" date="2016-10" db="EMBL/GenBank/DDBJ databases">
        <authorList>
            <person name="de Groot N.N."/>
        </authorList>
    </citation>
    <scope>NUCLEOTIDE SEQUENCE [LARGE SCALE GENOMIC DNA]</scope>
    <source>
        <strain evidence="8 9">DSM 2784</strain>
    </source>
</reference>
<evidence type="ECO:0000256" key="1">
    <source>
        <dbReference type="ARBA" id="ARBA00023015"/>
    </source>
</evidence>
<dbReference type="InterPro" id="IPR007630">
    <property type="entry name" value="RNA_pol_sigma70_r4"/>
</dbReference>
<dbReference type="InterPro" id="IPR007627">
    <property type="entry name" value="RNA_pol_sigma70_r2"/>
</dbReference>
<dbReference type="InterPro" id="IPR036388">
    <property type="entry name" value="WH-like_DNA-bd_sf"/>
</dbReference>
<dbReference type="PANTHER" id="PTHR30385:SF4">
    <property type="entry name" value="RNA POLYMERASE SIGMA-E FACTOR"/>
    <property type="match status" value="1"/>
</dbReference>
<dbReference type="InterPro" id="IPR013324">
    <property type="entry name" value="RNA_pol_sigma_r3/r4-like"/>
</dbReference>
<evidence type="ECO:0000256" key="4">
    <source>
        <dbReference type="ARBA" id="ARBA00023163"/>
    </source>
</evidence>
<dbReference type="NCBIfam" id="TIGR02937">
    <property type="entry name" value="sigma70-ECF"/>
    <property type="match status" value="1"/>
</dbReference>
<keyword evidence="5" id="KW-0175">Coiled coil</keyword>
<dbReference type="Pfam" id="PF04545">
    <property type="entry name" value="Sigma70_r4"/>
    <property type="match status" value="1"/>
</dbReference>
<dbReference type="Gene3D" id="1.20.120.1810">
    <property type="match status" value="1"/>
</dbReference>
<dbReference type="SUPFAM" id="SSF88659">
    <property type="entry name" value="Sigma3 and sigma4 domains of RNA polymerase sigma factors"/>
    <property type="match status" value="1"/>
</dbReference>
<dbReference type="Gene3D" id="1.10.10.10">
    <property type="entry name" value="Winged helix-like DNA-binding domain superfamily/Winged helix DNA-binding domain"/>
    <property type="match status" value="2"/>
</dbReference>
<keyword evidence="1" id="KW-0805">Transcription regulation</keyword>
<dbReference type="InterPro" id="IPR000943">
    <property type="entry name" value="RNA_pol_sigma70"/>
</dbReference>
<keyword evidence="4" id="KW-0804">Transcription</keyword>
<keyword evidence="2" id="KW-0731">Sigma factor</keyword>
<feature type="coiled-coil region" evidence="5">
    <location>
        <begin position="216"/>
        <end position="243"/>
    </location>
</feature>
<evidence type="ECO:0000259" key="7">
    <source>
        <dbReference type="Pfam" id="PF04545"/>
    </source>
</evidence>
<dbReference type="GO" id="GO:0006352">
    <property type="term" value="P:DNA-templated transcription initiation"/>
    <property type="evidence" value="ECO:0007669"/>
    <property type="project" value="InterPro"/>
</dbReference>
<evidence type="ECO:0000313" key="9">
    <source>
        <dbReference type="Proteomes" id="UP000199208"/>
    </source>
</evidence>
<dbReference type="GO" id="GO:0003677">
    <property type="term" value="F:DNA binding"/>
    <property type="evidence" value="ECO:0007669"/>
    <property type="project" value="UniProtKB-KW"/>
</dbReference>
<dbReference type="PANTHER" id="PTHR30385">
    <property type="entry name" value="SIGMA FACTOR F FLAGELLAR"/>
    <property type="match status" value="1"/>
</dbReference>
<evidence type="ECO:0000256" key="2">
    <source>
        <dbReference type="ARBA" id="ARBA00023082"/>
    </source>
</evidence>
<keyword evidence="9" id="KW-1185">Reference proteome</keyword>
<evidence type="ECO:0000259" key="6">
    <source>
        <dbReference type="Pfam" id="PF04542"/>
    </source>
</evidence>
<sequence>MCEKEKVMSLDEAAQHYFAHPGEQTLEQLTLAAQKLIRYYAHLYGKGFDRDDLTQTGYLGLLKALKQFDAKKDAAFTTYASHCIIGEIRHMVRKQASYYRPGCIVELQGKVDRAIDDYVKENGEAPSVQYIAEQLKVRESAIEEVMKAGLVSFDEIDTSKIHSTEYESFRLPIEDRIVLANAFRRLSDLQRKVIQMLFFQDLTQQEVADRTGLSQRKVSRIKHESLEKMNEDLEEEGEDLEASGLFKEFRAHHTG</sequence>
<keyword evidence="3" id="KW-0238">DNA-binding</keyword>
<dbReference type="RefSeq" id="WP_092592847.1">
    <property type="nucleotide sequence ID" value="NZ_FMWL01000022.1"/>
</dbReference>